<keyword evidence="2" id="KW-1185">Reference proteome</keyword>
<dbReference type="EMBL" id="MRCB01000005">
    <property type="protein sequence ID" value="OKH24924.1"/>
    <property type="molecule type" value="Genomic_DNA"/>
</dbReference>
<protein>
    <submittedName>
        <fullName evidence="1">Uncharacterized protein</fullName>
    </submittedName>
</protein>
<dbReference type="AlphaFoldDB" id="A0A1U7HMZ2"/>
<sequence>MSKQPRESIPSQVIDAVRQELSNRTRIAPNEFKVVETRQQTWSDGCLGLAKPDEICTQALVEGWRVVLSHGDRSWIYRTDAQGNAIRLETETEK</sequence>
<evidence type="ECO:0000313" key="1">
    <source>
        <dbReference type="EMBL" id="OKH24924.1"/>
    </source>
</evidence>
<gene>
    <name evidence="1" type="ORF">NIES593_06030</name>
</gene>
<proteinExistence type="predicted"/>
<name>A0A1U7HMZ2_9CYAN</name>
<accession>A0A1U7HMZ2</accession>
<comment type="caution">
    <text evidence="1">The sequence shown here is derived from an EMBL/GenBank/DDBJ whole genome shotgun (WGS) entry which is preliminary data.</text>
</comment>
<dbReference type="OrthoDB" id="3723110at2"/>
<dbReference type="STRING" id="1921803.NIES593_06030"/>
<evidence type="ECO:0000313" key="2">
    <source>
        <dbReference type="Proteomes" id="UP000186868"/>
    </source>
</evidence>
<organism evidence="1 2">
    <name type="scientific">Hydrococcus rivularis NIES-593</name>
    <dbReference type="NCBI Taxonomy" id="1921803"/>
    <lineage>
        <taxon>Bacteria</taxon>
        <taxon>Bacillati</taxon>
        <taxon>Cyanobacteriota</taxon>
        <taxon>Cyanophyceae</taxon>
        <taxon>Pleurocapsales</taxon>
        <taxon>Hydrococcaceae</taxon>
        <taxon>Hydrococcus</taxon>
    </lineage>
</organism>
<dbReference type="Proteomes" id="UP000186868">
    <property type="component" value="Unassembled WGS sequence"/>
</dbReference>
<reference evidence="1 2" key="1">
    <citation type="submission" date="2016-11" db="EMBL/GenBank/DDBJ databases">
        <title>Draft Genome Sequences of Nine Cyanobacterial Strains from Diverse Habitats.</title>
        <authorList>
            <person name="Zhu T."/>
            <person name="Hou S."/>
            <person name="Lu X."/>
            <person name="Hess W.R."/>
        </authorList>
    </citation>
    <scope>NUCLEOTIDE SEQUENCE [LARGE SCALE GENOMIC DNA]</scope>
    <source>
        <strain evidence="1 2">NIES-593</strain>
    </source>
</reference>